<keyword evidence="3 5" id="KW-1133">Transmembrane helix</keyword>
<dbReference type="Proteomes" id="UP001209878">
    <property type="component" value="Unassembled WGS sequence"/>
</dbReference>
<evidence type="ECO:0000313" key="8">
    <source>
        <dbReference type="Proteomes" id="UP001209878"/>
    </source>
</evidence>
<accession>A0AAD9KRL3</accession>
<proteinExistence type="predicted"/>
<dbReference type="PANTHER" id="PTHR11132">
    <property type="entry name" value="SOLUTE CARRIER FAMILY 35"/>
    <property type="match status" value="1"/>
</dbReference>
<feature type="transmembrane region" description="Helical" evidence="5">
    <location>
        <begin position="125"/>
        <end position="144"/>
    </location>
</feature>
<evidence type="ECO:0000256" key="2">
    <source>
        <dbReference type="ARBA" id="ARBA00022692"/>
    </source>
</evidence>
<keyword evidence="8" id="KW-1185">Reference proteome</keyword>
<feature type="domain" description="Sugar phosphate transporter" evidence="6">
    <location>
        <begin position="58"/>
        <end position="345"/>
    </location>
</feature>
<comment type="caution">
    <text evidence="7">The sequence shown here is derived from an EMBL/GenBank/DDBJ whole genome shotgun (WGS) entry which is preliminary data.</text>
</comment>
<dbReference type="GO" id="GO:0016020">
    <property type="term" value="C:membrane"/>
    <property type="evidence" value="ECO:0007669"/>
    <property type="project" value="UniProtKB-SubCell"/>
</dbReference>
<gene>
    <name evidence="7" type="ORF">NP493_689g00012</name>
</gene>
<feature type="transmembrane region" description="Helical" evidence="5">
    <location>
        <begin position="272"/>
        <end position="294"/>
    </location>
</feature>
<dbReference type="InterPro" id="IPR050186">
    <property type="entry name" value="TPT_transporter"/>
</dbReference>
<feature type="transmembrane region" description="Helical" evidence="5">
    <location>
        <begin position="51"/>
        <end position="72"/>
    </location>
</feature>
<keyword evidence="2 5" id="KW-0812">Transmembrane</keyword>
<evidence type="ECO:0000259" key="6">
    <source>
        <dbReference type="Pfam" id="PF03151"/>
    </source>
</evidence>
<evidence type="ECO:0000256" key="4">
    <source>
        <dbReference type="ARBA" id="ARBA00023136"/>
    </source>
</evidence>
<dbReference type="InterPro" id="IPR004853">
    <property type="entry name" value="Sugar_P_trans_dom"/>
</dbReference>
<feature type="transmembrane region" description="Helical" evidence="5">
    <location>
        <begin position="314"/>
        <end position="344"/>
    </location>
</feature>
<evidence type="ECO:0000256" key="1">
    <source>
        <dbReference type="ARBA" id="ARBA00004141"/>
    </source>
</evidence>
<feature type="transmembrane region" description="Helical" evidence="5">
    <location>
        <begin position="84"/>
        <end position="105"/>
    </location>
</feature>
<protein>
    <recommendedName>
        <fullName evidence="6">Sugar phosphate transporter domain-containing protein</fullName>
    </recommendedName>
</protein>
<dbReference type="AlphaFoldDB" id="A0AAD9KRL3"/>
<comment type="subcellular location">
    <subcellularLocation>
        <location evidence="1">Membrane</location>
        <topology evidence="1">Multi-pass membrane protein</topology>
    </subcellularLocation>
</comment>
<sequence>MTSGHHHMVHSPSNGLTLNYDDIDREKEVKPVPPMGEGHRHVRLGEDKGLFTVKGMSVVWLWYFFSCVTLFLNKHILSTLKCDATVLATVQMTTTAVFGFINIHFPCGMYKPVRQESTAKPPHFYRNMGLVGLFRFLTVFLGLVSIKFVPVSFTETVKSSAPIFTVAISGALLGEKNGMYVLGSLVPIMAGLALCSAYELRFNMQGFSAALATNLAECLQFVYSKLLISGEKYKSSPAEFQFYTSVASTVIQIPCCIMLVDMVKAQENMTWAVFICLVVSGISYHYQTMMAWMLMSVVSPVTHSVTNVVKRALLIWLSILWFGNPVTGLGALGTVTVTCGVLCYNKAREYEHHLAEITASKSRTVGDIDEVKHV</sequence>
<keyword evidence="4 5" id="KW-0472">Membrane</keyword>
<dbReference type="Pfam" id="PF03151">
    <property type="entry name" value="TPT"/>
    <property type="match status" value="1"/>
</dbReference>
<organism evidence="7 8">
    <name type="scientific">Ridgeia piscesae</name>
    <name type="common">Tubeworm</name>
    <dbReference type="NCBI Taxonomy" id="27915"/>
    <lineage>
        <taxon>Eukaryota</taxon>
        <taxon>Metazoa</taxon>
        <taxon>Spiralia</taxon>
        <taxon>Lophotrochozoa</taxon>
        <taxon>Annelida</taxon>
        <taxon>Polychaeta</taxon>
        <taxon>Sedentaria</taxon>
        <taxon>Canalipalpata</taxon>
        <taxon>Sabellida</taxon>
        <taxon>Siboglinidae</taxon>
        <taxon>Ridgeia</taxon>
    </lineage>
</organism>
<feature type="transmembrane region" description="Helical" evidence="5">
    <location>
        <begin position="179"/>
        <end position="200"/>
    </location>
</feature>
<reference evidence="7" key="1">
    <citation type="journal article" date="2023" name="Mol. Biol. Evol.">
        <title>Third-Generation Sequencing Reveals the Adaptive Role of the Epigenome in Three Deep-Sea Polychaetes.</title>
        <authorList>
            <person name="Perez M."/>
            <person name="Aroh O."/>
            <person name="Sun Y."/>
            <person name="Lan Y."/>
            <person name="Juniper S.K."/>
            <person name="Young C.R."/>
            <person name="Angers B."/>
            <person name="Qian P.Y."/>
        </authorList>
    </citation>
    <scope>NUCLEOTIDE SEQUENCE</scope>
    <source>
        <strain evidence="7">R07B-5</strain>
    </source>
</reference>
<evidence type="ECO:0000256" key="5">
    <source>
        <dbReference type="SAM" id="Phobius"/>
    </source>
</evidence>
<evidence type="ECO:0000313" key="7">
    <source>
        <dbReference type="EMBL" id="KAK2176027.1"/>
    </source>
</evidence>
<dbReference type="EMBL" id="JAODUO010000690">
    <property type="protein sequence ID" value="KAK2176027.1"/>
    <property type="molecule type" value="Genomic_DNA"/>
</dbReference>
<name>A0AAD9KRL3_RIDPI</name>
<evidence type="ECO:0000256" key="3">
    <source>
        <dbReference type="ARBA" id="ARBA00022989"/>
    </source>
</evidence>